<feature type="domain" description="Fibronectin type-III" evidence="2">
    <location>
        <begin position="646"/>
        <end position="742"/>
    </location>
</feature>
<evidence type="ECO:0000256" key="1">
    <source>
        <dbReference type="SAM" id="SignalP"/>
    </source>
</evidence>
<dbReference type="InterPro" id="IPR036116">
    <property type="entry name" value="FN3_sf"/>
</dbReference>
<feature type="domain" description="Fibronectin type-III" evidence="2">
    <location>
        <begin position="909"/>
        <end position="1006"/>
    </location>
</feature>
<name>A0A8T3CDY6_9TELE</name>
<dbReference type="Gene3D" id="2.60.40.10">
    <property type="entry name" value="Immunoglobulins"/>
    <property type="match status" value="9"/>
</dbReference>
<dbReference type="OrthoDB" id="8963185at2759"/>
<dbReference type="InterPro" id="IPR003961">
    <property type="entry name" value="FN3_dom"/>
</dbReference>
<feature type="chain" id="PRO_5035923873" description="Fibronectin type-III domain-containing protein" evidence="1">
    <location>
        <begin position="26"/>
        <end position="1057"/>
    </location>
</feature>
<dbReference type="CDD" id="cd00063">
    <property type="entry name" value="FN3"/>
    <property type="match status" value="6"/>
</dbReference>
<dbReference type="Proteomes" id="UP000829720">
    <property type="component" value="Unassembled WGS sequence"/>
</dbReference>
<feature type="signal peptide" evidence="1">
    <location>
        <begin position="1"/>
        <end position="25"/>
    </location>
</feature>
<keyword evidence="1" id="KW-0732">Signal</keyword>
<dbReference type="GO" id="GO:0001525">
    <property type="term" value="P:angiogenesis"/>
    <property type="evidence" value="ECO:0007669"/>
    <property type="project" value="TreeGrafter"/>
</dbReference>
<dbReference type="InterPro" id="IPR050713">
    <property type="entry name" value="RTP_Phos/Ushers"/>
</dbReference>
<gene>
    <name evidence="3" type="ORF">AGOR_G00246900</name>
</gene>
<comment type="caution">
    <text evidence="3">The sequence shown here is derived from an EMBL/GenBank/DDBJ whole genome shotgun (WGS) entry which is preliminary data.</text>
</comment>
<dbReference type="SMART" id="SM00060">
    <property type="entry name" value="FN3"/>
    <property type="match status" value="11"/>
</dbReference>
<feature type="domain" description="Fibronectin type-III" evidence="2">
    <location>
        <begin position="206"/>
        <end position="290"/>
    </location>
</feature>
<dbReference type="GO" id="GO:0043235">
    <property type="term" value="C:receptor complex"/>
    <property type="evidence" value="ECO:0007669"/>
    <property type="project" value="TreeGrafter"/>
</dbReference>
<accession>A0A8T3CDY6</accession>
<dbReference type="PROSITE" id="PS50853">
    <property type="entry name" value="FN3"/>
    <property type="match status" value="6"/>
</dbReference>
<dbReference type="SUPFAM" id="SSF49265">
    <property type="entry name" value="Fibronectin type III"/>
    <property type="match status" value="10"/>
</dbReference>
<dbReference type="InterPro" id="IPR013783">
    <property type="entry name" value="Ig-like_fold"/>
</dbReference>
<proteinExistence type="predicted"/>
<feature type="domain" description="Fibronectin type-III" evidence="2">
    <location>
        <begin position="554"/>
        <end position="645"/>
    </location>
</feature>
<evidence type="ECO:0000313" key="3">
    <source>
        <dbReference type="EMBL" id="KAI1882070.1"/>
    </source>
</evidence>
<dbReference type="FunFam" id="2.60.40.10:FF:000369">
    <property type="entry name" value="Protein tyrosine phosphatase, receptor type B"/>
    <property type="match status" value="8"/>
</dbReference>
<feature type="domain" description="Fibronectin type-III" evidence="2">
    <location>
        <begin position="114"/>
        <end position="205"/>
    </location>
</feature>
<evidence type="ECO:0000259" key="2">
    <source>
        <dbReference type="PROSITE" id="PS50853"/>
    </source>
</evidence>
<sequence>MLRCKAVYIILCVATMFLQSETTEAVKCSINLTEPSVNKNSIQLKLTTSGEKCNFKVVVAENSSEKTCTEDEKDSKKFQCDITDLKPGTLYHLGIISKTDGEETNVPLQTDPQEPAHLDAMPDSSGTTGLKVSWPASPGRVGWYNLTLLDPLTGQTQSTNVTGTSRQYSFTALTPGTLYTLSLVAITGHKTSPPVQTSAATAPSAIRELRVTPLSDSLAVSWQPGLGRVERYRLLLRDPDTLIKNLTLENSVTTRNLTGLIPGHPYNITVVTEAAGRQNSLSTQRQTAPAPVSGLKLLNNGSRDTLRATWSLATGDVDSYLVILYASGSVHQQSTLPSLTTQTLFSNLTPGREYQVSVRTKSGTELSTETRATGQAVPETVIQLSMVGLSDESGLKMTWAPPRGDWNNYRVLLFNNSVALVNKTMGKGVREYTFSGMTLIPGRLYKAAVIAESGPLSSTTHCQGRIAPRPVQQLHIRHADETSLSAMWSHAWSEWDNQTVLLKHGGVTVGERLLSRDMRECTFNVLVPGRQYSIHVSTNSGGLSSSASVTGRTVPAEVKKLRVNNQGRTDSLQTSWERATGDTDSYRLLLIHDSIVIKNDSVPNITTAYHFPSLKPGALYRVVVTTVSGGLASRQTVVEGRTVPAAVREVTVSNNGRRDFLSVSWRPAQGDVDGYQVTLRDQEQEKIVHTQTIAKTSTEWVFNSLVSGRLYNISITSRSGNYENHTVVQERTQPSSVQNPSAVHSARDNYLKVYWPRAAGDFDYYQVFIKHNNIFYQNKTVNKTQTECVFNSLVPGRLYTVIVSTWSGKYESSATTDGRTFPAPVSGLALADRGTEDLKVTWTAAAGDVDHYEVQVLFSDMKVFPPVTLSNMAGECTLSNLTPGRLYKIVVSTFSGPNQRAQFIEGRTVPSKVKNIHVSNNGQSTSLKINWTPGQGDVDSYSVTLSLGTRILDTRPMPKHVNELGFQNLQPGQQYSVTVQSISGGLVNNNTASGRTVPSTVTSLQVDNQHTTSSLLATWMPATGISDGYSVQLLDERGVQVANGSQPAEPPSTASTT</sequence>
<dbReference type="AlphaFoldDB" id="A0A8T3CDY6"/>
<protein>
    <recommendedName>
        <fullName evidence="2">Fibronectin type-III domain-containing protein</fullName>
    </recommendedName>
</protein>
<feature type="domain" description="Fibronectin type-III" evidence="2">
    <location>
        <begin position="291"/>
        <end position="380"/>
    </location>
</feature>
<dbReference type="Pfam" id="PF00041">
    <property type="entry name" value="fn3"/>
    <property type="match status" value="8"/>
</dbReference>
<dbReference type="PANTHER" id="PTHR46957">
    <property type="entry name" value="CYTOKINE RECEPTOR"/>
    <property type="match status" value="1"/>
</dbReference>
<dbReference type="PANTHER" id="PTHR46957:SF2">
    <property type="entry name" value="RECEPTOR-TYPE TYROSINE-PROTEIN PHOSPHATASE BETA"/>
    <property type="match status" value="1"/>
</dbReference>
<organism evidence="3 4">
    <name type="scientific">Albula goreensis</name>
    <dbReference type="NCBI Taxonomy" id="1534307"/>
    <lineage>
        <taxon>Eukaryota</taxon>
        <taxon>Metazoa</taxon>
        <taxon>Chordata</taxon>
        <taxon>Craniata</taxon>
        <taxon>Vertebrata</taxon>
        <taxon>Euteleostomi</taxon>
        <taxon>Actinopterygii</taxon>
        <taxon>Neopterygii</taxon>
        <taxon>Teleostei</taxon>
        <taxon>Albuliformes</taxon>
        <taxon>Albulidae</taxon>
        <taxon>Albula</taxon>
    </lineage>
</organism>
<evidence type="ECO:0000313" key="4">
    <source>
        <dbReference type="Proteomes" id="UP000829720"/>
    </source>
</evidence>
<dbReference type="EMBL" id="JAERUA010000025">
    <property type="protein sequence ID" value="KAI1882070.1"/>
    <property type="molecule type" value="Genomic_DNA"/>
</dbReference>
<dbReference type="GO" id="GO:0045296">
    <property type="term" value="F:cadherin binding"/>
    <property type="evidence" value="ECO:0007669"/>
    <property type="project" value="TreeGrafter"/>
</dbReference>
<keyword evidence="4" id="KW-1185">Reference proteome</keyword>
<reference evidence="3" key="1">
    <citation type="submission" date="2021-01" db="EMBL/GenBank/DDBJ databases">
        <authorList>
            <person name="Zahm M."/>
            <person name="Roques C."/>
            <person name="Cabau C."/>
            <person name="Klopp C."/>
            <person name="Donnadieu C."/>
            <person name="Jouanno E."/>
            <person name="Lampietro C."/>
            <person name="Louis A."/>
            <person name="Herpin A."/>
            <person name="Echchiki A."/>
            <person name="Berthelot C."/>
            <person name="Parey E."/>
            <person name="Roest-Crollius H."/>
            <person name="Braasch I."/>
            <person name="Postlethwait J."/>
            <person name="Bobe J."/>
            <person name="Montfort J."/>
            <person name="Bouchez O."/>
            <person name="Begum T."/>
            <person name="Mejri S."/>
            <person name="Adams A."/>
            <person name="Chen W.-J."/>
            <person name="Guiguen Y."/>
        </authorList>
    </citation>
    <scope>NUCLEOTIDE SEQUENCE</scope>
    <source>
        <tissue evidence="3">Blood</tissue>
    </source>
</reference>